<dbReference type="Gene3D" id="1.10.10.630">
    <property type="entry name" value="DnaD domain-like"/>
    <property type="match status" value="1"/>
</dbReference>
<protein>
    <recommendedName>
        <fullName evidence="3">DnaB/C C-terminal domain-containing protein</fullName>
    </recommendedName>
</protein>
<dbReference type="NCBIfam" id="TIGR01446">
    <property type="entry name" value="DnaD_dom"/>
    <property type="match status" value="1"/>
</dbReference>
<dbReference type="Proteomes" id="UP000263232">
    <property type="component" value="Chromosome"/>
</dbReference>
<evidence type="ECO:0000256" key="2">
    <source>
        <dbReference type="SAM" id="MobiDB-lite"/>
    </source>
</evidence>
<dbReference type="Pfam" id="PF07261">
    <property type="entry name" value="DnaB_2"/>
    <property type="match status" value="1"/>
</dbReference>
<accession>A0A347WMB6</accession>
<feature type="compositionally biased region" description="Polar residues" evidence="2">
    <location>
        <begin position="250"/>
        <end position="278"/>
    </location>
</feature>
<sequence>MAKTFRVIQSDIYREHLFENCLSIPERYFKLYLLTNPQANQLGIYSLSKGLLSYDMQSTVEEVEVLLDKFEHEYNLIRYDHETSEIAVLHSLAGSIVSGGKPVEDLLVKELTQVKSTHLIQEVYTSMTNFWINSERPFDKKVQACVNHELTKRAQNQHNESLLRFVSNNDNENEDDNDNVNDNVMTMTSATNKDTSAERITQATLPTDDLMTSTLERNHQASPDTFPQAEQAHEIVPYELGSAQALAPNPQNKVVSLPSPQTEVLSTETPQADSTSLPTLDELPDNTVTFGQFASKLTQEQIATALDQLDIHQGLHLMYLKHTFSTKLSQRECLELIYALEYFDFDLVEEASKRAQKATHPYPYTLKILQKWYDAGVKTMEEVQKLDTQHRKQYQNAQQTIHIEVLPEWMQALQASKQKEASL</sequence>
<name>A0A347WMB6_9LACT</name>
<dbReference type="OrthoDB" id="3199595at2"/>
<proteinExistence type="inferred from homology"/>
<dbReference type="KEGG" id="abae:CL176_09550"/>
<dbReference type="EMBL" id="CP023434">
    <property type="protein sequence ID" value="AXY26223.1"/>
    <property type="molecule type" value="Genomic_DNA"/>
</dbReference>
<comment type="similarity">
    <text evidence="1">Belongs to the DnaB/DnaD family.</text>
</comment>
<dbReference type="RefSeq" id="WP_118991118.1">
    <property type="nucleotide sequence ID" value="NZ_CP023434.1"/>
</dbReference>
<dbReference type="InterPro" id="IPR034829">
    <property type="entry name" value="DnaD-like_sf"/>
</dbReference>
<dbReference type="InterPro" id="IPR006343">
    <property type="entry name" value="DnaB/C_C"/>
</dbReference>
<evidence type="ECO:0000256" key="1">
    <source>
        <dbReference type="ARBA" id="ARBA00093462"/>
    </source>
</evidence>
<evidence type="ECO:0000313" key="5">
    <source>
        <dbReference type="Proteomes" id="UP000263232"/>
    </source>
</evidence>
<feature type="domain" description="DnaB/C C-terminal" evidence="3">
    <location>
        <begin position="320"/>
        <end position="385"/>
    </location>
</feature>
<feature type="region of interest" description="Disordered" evidence="2">
    <location>
        <begin position="250"/>
        <end position="281"/>
    </location>
</feature>
<evidence type="ECO:0000259" key="3">
    <source>
        <dbReference type="Pfam" id="PF07261"/>
    </source>
</evidence>
<gene>
    <name evidence="4" type="ORF">CL176_09550</name>
</gene>
<dbReference type="SUPFAM" id="SSF158499">
    <property type="entry name" value="DnaD domain-like"/>
    <property type="match status" value="1"/>
</dbReference>
<organism evidence="4 5">
    <name type="scientific">Suicoccus acidiformans</name>
    <dbReference type="NCBI Taxonomy" id="2036206"/>
    <lineage>
        <taxon>Bacteria</taxon>
        <taxon>Bacillati</taxon>
        <taxon>Bacillota</taxon>
        <taxon>Bacilli</taxon>
        <taxon>Lactobacillales</taxon>
        <taxon>Aerococcaceae</taxon>
        <taxon>Suicoccus</taxon>
    </lineage>
</organism>
<dbReference type="AlphaFoldDB" id="A0A347WMB6"/>
<keyword evidence="5" id="KW-1185">Reference proteome</keyword>
<reference evidence="4 5" key="1">
    <citation type="submission" date="2017-09" db="EMBL/GenBank/DDBJ databases">
        <title>Complete genome sequence of Oxytococcus suis strain ZY16052.</title>
        <authorList>
            <person name="Li F."/>
        </authorList>
    </citation>
    <scope>NUCLEOTIDE SEQUENCE [LARGE SCALE GENOMIC DNA]</scope>
    <source>
        <strain evidence="4 5">ZY16052</strain>
    </source>
</reference>
<evidence type="ECO:0000313" key="4">
    <source>
        <dbReference type="EMBL" id="AXY26223.1"/>
    </source>
</evidence>